<reference evidence="1 2" key="1">
    <citation type="journal article" date="2010" name="Stand. Genomic Sci.">
        <title>Complete genome sequence of Xylanimonas cellulosilytica type strain (XIL07).</title>
        <authorList>
            <person name="Foster B."/>
            <person name="Pukall R."/>
            <person name="Abt B."/>
            <person name="Nolan M."/>
            <person name="Glavina Del Rio T."/>
            <person name="Chen F."/>
            <person name="Lucas S."/>
            <person name="Tice H."/>
            <person name="Pitluck S."/>
            <person name="Cheng J.-F."/>
            <person name="Chertkov O."/>
            <person name="Brettin T."/>
            <person name="Han C."/>
            <person name="Detter J.C."/>
            <person name="Bruce D."/>
            <person name="Goodwin L."/>
            <person name="Ivanova N."/>
            <person name="Mavromatis K."/>
            <person name="Pati A."/>
            <person name="Mikhailova N."/>
            <person name="Chen A."/>
            <person name="Palaniappan K."/>
            <person name="Land M."/>
            <person name="Hauser L."/>
            <person name="Chang Y.-J."/>
            <person name="Jeffries C.D."/>
            <person name="Chain P."/>
            <person name="Rohde M."/>
            <person name="Goeker M."/>
            <person name="Bristow J."/>
            <person name="Eisen J.A."/>
            <person name="Markowitz V."/>
            <person name="Hugenholtz P."/>
            <person name="Kyrpides N.C."/>
            <person name="Klenk H.-P."/>
            <person name="Lapidus A."/>
        </authorList>
    </citation>
    <scope>NUCLEOTIDE SEQUENCE [LARGE SCALE GENOMIC DNA]</scope>
    <source>
        <strain evidence="2">DSM 15894 / CECT 5975 / LMG 20990 / XIL07</strain>
        <plasmid evidence="2">Plasmid pXCEL01</plasmid>
    </source>
</reference>
<keyword evidence="1" id="KW-0614">Plasmid</keyword>
<organism evidence="1 2">
    <name type="scientific">Xylanimonas cellulosilytica (strain DSM 15894 / JCM 12276 / CECT 5975 / KCTC 9989 / LMG 20990 / NBRC 107835 / XIL07)</name>
    <dbReference type="NCBI Taxonomy" id="446471"/>
    <lineage>
        <taxon>Bacteria</taxon>
        <taxon>Bacillati</taxon>
        <taxon>Actinomycetota</taxon>
        <taxon>Actinomycetes</taxon>
        <taxon>Micrococcales</taxon>
        <taxon>Promicromonosporaceae</taxon>
        <taxon>Xylanimonas</taxon>
    </lineage>
</organism>
<dbReference type="HOGENOM" id="CLU_1433988_0_0_11"/>
<evidence type="ECO:0000313" key="2">
    <source>
        <dbReference type="Proteomes" id="UP000002255"/>
    </source>
</evidence>
<sequence>MPLIAQPWTRVRTPAPIPDPPTANHLAALEDVEFAELLRSNLVPGDPSKTTRELWDRLWAVLRADEDLTERTYNVLEEFRDLTEDALDGDELDDAGRKRAEKFLRNCESSWQRIDREVPATPLSWAGKAGNFPPHAARVIAQLVSAIARHRHVVEESPIGSSGADEELWRVLRRINLDPDDYSDRPGES</sequence>
<dbReference type="RefSeq" id="WP_012880138.1">
    <property type="nucleotide sequence ID" value="NC_013531.1"/>
</dbReference>
<keyword evidence="2" id="KW-1185">Reference proteome</keyword>
<accession>D1C0T2</accession>
<gene>
    <name evidence="1" type="ORF">Xcel_3399</name>
</gene>
<dbReference type="Proteomes" id="UP000002255">
    <property type="component" value="Plasmid pXCEL01"/>
</dbReference>
<evidence type="ECO:0000313" key="1">
    <source>
        <dbReference type="EMBL" id="ACZ32398.1"/>
    </source>
</evidence>
<proteinExistence type="predicted"/>
<name>D1C0T2_XYLCX</name>
<dbReference type="EMBL" id="CP001822">
    <property type="protein sequence ID" value="ACZ32398.1"/>
    <property type="molecule type" value="Genomic_DNA"/>
</dbReference>
<protein>
    <submittedName>
        <fullName evidence="1">Uncharacterized protein</fullName>
    </submittedName>
</protein>
<dbReference type="OrthoDB" id="4453061at2"/>
<dbReference type="AlphaFoldDB" id="D1C0T2"/>
<dbReference type="KEGG" id="xce:Xcel_3399"/>
<geneLocation type="plasmid" evidence="1 2">
    <name>pXCEL01</name>
</geneLocation>